<gene>
    <name evidence="1" type="ORF">BO70DRAFT_359223</name>
</gene>
<dbReference type="RefSeq" id="XP_025403071.1">
    <property type="nucleotide sequence ID" value="XM_025542489.1"/>
</dbReference>
<name>A0A317X139_9EURO</name>
<sequence>MRLSIWRINTPAHCVSPPRGGGCVFVSLALCVCVPSVALRPILDSVLNSQSVSLSACLPVSGGLGHGQPTGWGRREGFTTPSGLAVFIDLQISPALLSCSPPSHFPFRTAYDLFLAHLPRRTFQSPSRPRPRAQ</sequence>
<reference evidence="1 2" key="1">
    <citation type="submission" date="2016-12" db="EMBL/GenBank/DDBJ databases">
        <title>The genomes of Aspergillus section Nigri reveals drivers in fungal speciation.</title>
        <authorList>
            <consortium name="DOE Joint Genome Institute"/>
            <person name="Vesth T.C."/>
            <person name="Nybo J."/>
            <person name="Theobald S."/>
            <person name="Brandl J."/>
            <person name="Frisvad J.C."/>
            <person name="Nielsen K.F."/>
            <person name="Lyhne E.K."/>
            <person name="Kogle M.E."/>
            <person name="Kuo A."/>
            <person name="Riley R."/>
            <person name="Clum A."/>
            <person name="Nolan M."/>
            <person name="Lipzen A."/>
            <person name="Salamov A."/>
            <person name="Henrissat B."/>
            <person name="Wiebenga A."/>
            <person name="De Vries R.P."/>
            <person name="Grigoriev I.V."/>
            <person name="Mortensen U.H."/>
            <person name="Andersen M.R."/>
            <person name="Baker S.E."/>
        </authorList>
    </citation>
    <scope>NUCLEOTIDE SEQUENCE [LARGE SCALE GENOMIC DNA]</scope>
    <source>
        <strain evidence="1 2">CBS 117.55</strain>
    </source>
</reference>
<organism evidence="1 2">
    <name type="scientific">Aspergillus heteromorphus CBS 117.55</name>
    <dbReference type="NCBI Taxonomy" id="1448321"/>
    <lineage>
        <taxon>Eukaryota</taxon>
        <taxon>Fungi</taxon>
        <taxon>Dikarya</taxon>
        <taxon>Ascomycota</taxon>
        <taxon>Pezizomycotina</taxon>
        <taxon>Eurotiomycetes</taxon>
        <taxon>Eurotiomycetidae</taxon>
        <taxon>Eurotiales</taxon>
        <taxon>Aspergillaceae</taxon>
        <taxon>Aspergillus</taxon>
        <taxon>Aspergillus subgen. Circumdati</taxon>
    </lineage>
</organism>
<evidence type="ECO:0000313" key="1">
    <source>
        <dbReference type="EMBL" id="PWY90240.1"/>
    </source>
</evidence>
<evidence type="ECO:0000313" key="2">
    <source>
        <dbReference type="Proteomes" id="UP000247233"/>
    </source>
</evidence>
<dbReference type="VEuPathDB" id="FungiDB:BO70DRAFT_359223"/>
<keyword evidence="2" id="KW-1185">Reference proteome</keyword>
<dbReference type="EMBL" id="MSFL01000003">
    <property type="protein sequence ID" value="PWY90240.1"/>
    <property type="molecule type" value="Genomic_DNA"/>
</dbReference>
<dbReference type="GeneID" id="37064726"/>
<comment type="caution">
    <text evidence="1">The sequence shown here is derived from an EMBL/GenBank/DDBJ whole genome shotgun (WGS) entry which is preliminary data.</text>
</comment>
<protein>
    <submittedName>
        <fullName evidence="1">Uncharacterized protein</fullName>
    </submittedName>
</protein>
<dbReference type="Proteomes" id="UP000247233">
    <property type="component" value="Unassembled WGS sequence"/>
</dbReference>
<proteinExistence type="predicted"/>
<accession>A0A317X139</accession>
<dbReference type="AlphaFoldDB" id="A0A317X139"/>